<gene>
    <name evidence="2" type="ORF">ACFLIM_45395</name>
</gene>
<feature type="transmembrane region" description="Helical" evidence="1">
    <location>
        <begin position="37"/>
        <end position="59"/>
    </location>
</feature>
<accession>A0ABW7AVL2</accession>
<proteinExistence type="predicted"/>
<evidence type="ECO:0008006" key="4">
    <source>
        <dbReference type="Google" id="ProtNLM"/>
    </source>
</evidence>
<evidence type="ECO:0000313" key="3">
    <source>
        <dbReference type="Proteomes" id="UP001603978"/>
    </source>
</evidence>
<reference evidence="2 3" key="1">
    <citation type="submission" date="2024-10" db="EMBL/GenBank/DDBJ databases">
        <authorList>
            <person name="Topkara A.R."/>
            <person name="Saygin H."/>
        </authorList>
    </citation>
    <scope>NUCLEOTIDE SEQUENCE [LARGE SCALE GENOMIC DNA]</scope>
    <source>
        <strain evidence="2 3">M3C6</strain>
    </source>
</reference>
<feature type="transmembrane region" description="Helical" evidence="1">
    <location>
        <begin position="7"/>
        <end position="25"/>
    </location>
</feature>
<keyword evidence="1" id="KW-0812">Transmembrane</keyword>
<keyword evidence="3" id="KW-1185">Reference proteome</keyword>
<sequence length="418" mass="44837">MNWKRIAGLSFVTAPLLVLAGWALMRLGGTGGQEPGWTLAHIAWVLNNVMYAIVCVELYRRAKDTTSGGRILATGSLIVGVIGAGCLLIQMVIDLVVGFSTDNRTDMRALSGQIHDLPGVQLAIYDVGPVLLFLVLIVQAIHLAAQGKGTTRFATLVTVAVLVNGAELLVEIPLRLAQAGSALILWLALLPVGRELLRRSSSDPTRTATMTWPTLAGWALILAPVGQLGGWTFMRFGGNEGVEPWTTIAHSVWLIGFVLLGIACVELFRRVRSRGTGQILARVSLAVALISVTASIAEMLVDLYVGFATDTRAQLKVLDQQIRSIPGAEQILYGFGTQLVYLGFLALIIQLAALKRISTTTLTLVLATLVLFICYEVLDGPGRQALMPFAVLCMWLALAPLGWRLLKPATPAADAITP</sequence>
<evidence type="ECO:0000313" key="2">
    <source>
        <dbReference type="EMBL" id="MFG1710426.1"/>
    </source>
</evidence>
<name>A0ABW7AVL2_9ACTN</name>
<organism evidence="2 3">
    <name type="scientific">Nonomuraea marmarensis</name>
    <dbReference type="NCBI Taxonomy" id="3351344"/>
    <lineage>
        <taxon>Bacteria</taxon>
        <taxon>Bacillati</taxon>
        <taxon>Actinomycetota</taxon>
        <taxon>Actinomycetes</taxon>
        <taxon>Streptosporangiales</taxon>
        <taxon>Streptosporangiaceae</taxon>
        <taxon>Nonomuraea</taxon>
    </lineage>
</organism>
<comment type="caution">
    <text evidence="2">The sequence shown here is derived from an EMBL/GenBank/DDBJ whole genome shotgun (WGS) entry which is preliminary data.</text>
</comment>
<keyword evidence="1" id="KW-0472">Membrane</keyword>
<feature type="transmembrane region" description="Helical" evidence="1">
    <location>
        <begin position="248"/>
        <end position="268"/>
    </location>
</feature>
<dbReference type="EMBL" id="JBICRM010000048">
    <property type="protein sequence ID" value="MFG1710426.1"/>
    <property type="molecule type" value="Genomic_DNA"/>
</dbReference>
<evidence type="ECO:0000256" key="1">
    <source>
        <dbReference type="SAM" id="Phobius"/>
    </source>
</evidence>
<dbReference type="RefSeq" id="WP_393176192.1">
    <property type="nucleotide sequence ID" value="NZ_JBICRM010000048.1"/>
</dbReference>
<feature type="transmembrane region" description="Helical" evidence="1">
    <location>
        <begin position="331"/>
        <end position="354"/>
    </location>
</feature>
<keyword evidence="1" id="KW-1133">Transmembrane helix</keyword>
<feature type="transmembrane region" description="Helical" evidence="1">
    <location>
        <begin position="119"/>
        <end position="141"/>
    </location>
</feature>
<feature type="transmembrane region" description="Helical" evidence="1">
    <location>
        <begin position="209"/>
        <end position="228"/>
    </location>
</feature>
<feature type="transmembrane region" description="Helical" evidence="1">
    <location>
        <begin position="384"/>
        <end position="403"/>
    </location>
</feature>
<dbReference type="Proteomes" id="UP001603978">
    <property type="component" value="Unassembled WGS sequence"/>
</dbReference>
<feature type="transmembrane region" description="Helical" evidence="1">
    <location>
        <begin position="280"/>
        <end position="301"/>
    </location>
</feature>
<protein>
    <recommendedName>
        <fullName evidence="4">Spore germination protein</fullName>
    </recommendedName>
</protein>
<feature type="transmembrane region" description="Helical" evidence="1">
    <location>
        <begin position="71"/>
        <end position="99"/>
    </location>
</feature>
<feature type="transmembrane region" description="Helical" evidence="1">
    <location>
        <begin position="361"/>
        <end position="378"/>
    </location>
</feature>